<dbReference type="InterPro" id="IPR039921">
    <property type="entry name" value="Inscuteable"/>
</dbReference>
<keyword evidence="3" id="KW-1185">Reference proteome</keyword>
<evidence type="ECO:0000256" key="1">
    <source>
        <dbReference type="SAM" id="MobiDB-lite"/>
    </source>
</evidence>
<proteinExistence type="predicted"/>
<dbReference type="OrthoDB" id="5796379at2759"/>
<dbReference type="GO" id="GO:0009786">
    <property type="term" value="P:regulation of asymmetric cell division"/>
    <property type="evidence" value="ECO:0000318"/>
    <property type="project" value="GO_Central"/>
</dbReference>
<dbReference type="InterPro" id="IPR045789">
    <property type="entry name" value="Insc_C"/>
</dbReference>
<evidence type="ECO:0000313" key="2">
    <source>
        <dbReference type="EnsemblMetazoa" id="PPA22737.1"/>
    </source>
</evidence>
<dbReference type="AlphaFoldDB" id="A0A2A6B6Y4"/>
<dbReference type="EnsemblMetazoa" id="PPA22737.1">
    <property type="protein sequence ID" value="PPA22737.1"/>
    <property type="gene ID" value="WBGene00112291"/>
</dbReference>
<evidence type="ECO:0000313" key="3">
    <source>
        <dbReference type="Proteomes" id="UP000005239"/>
    </source>
</evidence>
<dbReference type="GO" id="GO:0008356">
    <property type="term" value="P:asymmetric cell division"/>
    <property type="evidence" value="ECO:0007669"/>
    <property type="project" value="InterPro"/>
</dbReference>
<accession>A0A2A6B6Y4</accession>
<dbReference type="Proteomes" id="UP000005239">
    <property type="component" value="Unassembled WGS sequence"/>
</dbReference>
<sequence>MNSPSHSHHAMRHWDSLEEEDGVTTKPRPSKPTYHRMVSPHLPRLTLSEDQLRWLVELGIAIEQECMSILYAKSLLDESPPVSIREEKSKTPRPLSISIGKRVGVVDHCGLPSVTPPPKPRRCIARLTSSRPLHSSQISSPSHHQSSTNLTQSNPSLPFSSSTSPSTRRRLPSYDELERSWRLGHSIVVNEEEERGRCIETISTASLDSGQCSGEAVFSSQVSFSSESESIGMRGNQRMNLPSYARMASTMDHILRVASSIIALINRPTQSSLLSSKTNLFIQMLQSSPLASFLPKQEVKIVKDLISNSEGAPIAYNGILMIRKLVDNILHLFVKIMSSYLSEVSPKDRLLSVALEHLVHISLFGDELCINAIHNGTMDECVKLSLHPSTSHQSRPLLIRVIALLCATSKGCVHFLSLNGLPFLLSSLSSSSFSLSIESAGLLTQLTNPSSCHIQIDNMEPIVNRLLGLIDECQTSEHLLLASSALANISHLHCPILYERNAVKRLIYAFRRKDCQSIFVQEQMVTIFSRLSARKYENFLIAQGAVPLLLEMITATDSHNGEYCRRIRYRAAVCIGTLAACGVGLKALYSHNAYAIINNVLQLESSPSSTLNMICSNIKTKMDHKYQLESVV</sequence>
<name>A0A2A6B6Y4_PRIPA</name>
<dbReference type="GO" id="GO:0045179">
    <property type="term" value="C:apical cortex"/>
    <property type="evidence" value="ECO:0000318"/>
    <property type="project" value="GO_Central"/>
</dbReference>
<dbReference type="Gene3D" id="1.25.10.10">
    <property type="entry name" value="Leucine-rich Repeat Variant"/>
    <property type="match status" value="1"/>
</dbReference>
<accession>A0A8R1UFW0</accession>
<feature type="compositionally biased region" description="Basic residues" evidence="1">
    <location>
        <begin position="1"/>
        <end position="11"/>
    </location>
</feature>
<reference evidence="2" key="2">
    <citation type="submission" date="2022-06" db="UniProtKB">
        <authorList>
            <consortium name="EnsemblMetazoa"/>
        </authorList>
    </citation>
    <scope>IDENTIFICATION</scope>
    <source>
        <strain evidence="2">PS312</strain>
    </source>
</reference>
<dbReference type="Pfam" id="PF19427">
    <property type="entry name" value="Insc_C"/>
    <property type="match status" value="1"/>
</dbReference>
<dbReference type="PANTHER" id="PTHR21386">
    <property type="entry name" value="INSCUTEABLE"/>
    <property type="match status" value="1"/>
</dbReference>
<protein>
    <submittedName>
        <fullName evidence="2">Insc-1</fullName>
    </submittedName>
</protein>
<gene>
    <name evidence="2" type="primary">WBGene00112291</name>
</gene>
<organism evidence="2 3">
    <name type="scientific">Pristionchus pacificus</name>
    <name type="common">Parasitic nematode worm</name>
    <dbReference type="NCBI Taxonomy" id="54126"/>
    <lineage>
        <taxon>Eukaryota</taxon>
        <taxon>Metazoa</taxon>
        <taxon>Ecdysozoa</taxon>
        <taxon>Nematoda</taxon>
        <taxon>Chromadorea</taxon>
        <taxon>Rhabditida</taxon>
        <taxon>Rhabditina</taxon>
        <taxon>Diplogasteromorpha</taxon>
        <taxon>Diplogasteroidea</taxon>
        <taxon>Neodiplogasteridae</taxon>
        <taxon>Pristionchus</taxon>
    </lineage>
</organism>
<dbReference type="GO" id="GO:0008093">
    <property type="term" value="F:cytoskeletal anchor activity"/>
    <property type="evidence" value="ECO:0000318"/>
    <property type="project" value="GO_Central"/>
</dbReference>
<dbReference type="PANTHER" id="PTHR21386:SF0">
    <property type="entry name" value="PROTEIN INSCUTEABLE HOMOLOG"/>
    <property type="match status" value="1"/>
</dbReference>
<dbReference type="GO" id="GO:0045176">
    <property type="term" value="P:apical protein localization"/>
    <property type="evidence" value="ECO:0000318"/>
    <property type="project" value="GO_Central"/>
</dbReference>
<reference evidence="3" key="1">
    <citation type="journal article" date="2008" name="Nat. Genet.">
        <title>The Pristionchus pacificus genome provides a unique perspective on nematode lifestyle and parasitism.</title>
        <authorList>
            <person name="Dieterich C."/>
            <person name="Clifton S.W."/>
            <person name="Schuster L.N."/>
            <person name="Chinwalla A."/>
            <person name="Delehaunty K."/>
            <person name="Dinkelacker I."/>
            <person name="Fulton L."/>
            <person name="Fulton R."/>
            <person name="Godfrey J."/>
            <person name="Minx P."/>
            <person name="Mitreva M."/>
            <person name="Roeseler W."/>
            <person name="Tian H."/>
            <person name="Witte H."/>
            <person name="Yang S.P."/>
            <person name="Wilson R.K."/>
            <person name="Sommer R.J."/>
        </authorList>
    </citation>
    <scope>NUCLEOTIDE SEQUENCE [LARGE SCALE GENOMIC DNA]</scope>
    <source>
        <strain evidence="3">PS312</strain>
    </source>
</reference>
<feature type="region of interest" description="Disordered" evidence="1">
    <location>
        <begin position="133"/>
        <end position="172"/>
    </location>
</feature>
<dbReference type="InterPro" id="IPR016024">
    <property type="entry name" value="ARM-type_fold"/>
</dbReference>
<dbReference type="SUPFAM" id="SSF48371">
    <property type="entry name" value="ARM repeat"/>
    <property type="match status" value="1"/>
</dbReference>
<feature type="region of interest" description="Disordered" evidence="1">
    <location>
        <begin position="1"/>
        <end position="34"/>
    </location>
</feature>
<dbReference type="InterPro" id="IPR011989">
    <property type="entry name" value="ARM-like"/>
</dbReference>
<feature type="compositionally biased region" description="Low complexity" evidence="1">
    <location>
        <begin position="133"/>
        <end position="166"/>
    </location>
</feature>